<keyword evidence="3" id="KW-1185">Reference proteome</keyword>
<feature type="domain" description="DUF4440" evidence="1">
    <location>
        <begin position="27"/>
        <end position="137"/>
    </location>
</feature>
<protein>
    <submittedName>
        <fullName evidence="2">Uncharacterized protein (TIGR02246 family)</fullName>
    </submittedName>
</protein>
<dbReference type="RefSeq" id="WP_106139552.1">
    <property type="nucleotide sequence ID" value="NZ_PVTE01000019.1"/>
</dbReference>
<evidence type="ECO:0000313" key="3">
    <source>
        <dbReference type="Proteomes" id="UP000238375"/>
    </source>
</evidence>
<dbReference type="InterPro" id="IPR027843">
    <property type="entry name" value="DUF4440"/>
</dbReference>
<proteinExistence type="predicted"/>
<dbReference type="SUPFAM" id="SSF54427">
    <property type="entry name" value="NTF2-like"/>
    <property type="match status" value="1"/>
</dbReference>
<dbReference type="PROSITE" id="PS51257">
    <property type="entry name" value="PROKAR_LIPOPROTEIN"/>
    <property type="match status" value="1"/>
</dbReference>
<dbReference type="InterPro" id="IPR032710">
    <property type="entry name" value="NTF2-like_dom_sf"/>
</dbReference>
<evidence type="ECO:0000313" key="2">
    <source>
        <dbReference type="EMBL" id="PRY33888.1"/>
    </source>
</evidence>
<sequence length="151" mass="16449">MKTMIYTLLVGAALTGCNKQEESANVQSLNQQFISAWNSKDAGKVTGMLADDVDFVQGEVHYKGKSEVTEKWVNATMPTTKSLKTSVISSVNDTQTAYEAGTFSVDVLPQAAGEKAGYGEGNYMLLWKKAADGIWKLSYAQLEDLPVQVKQ</sequence>
<comment type="caution">
    <text evidence="2">The sequence shown here is derived from an EMBL/GenBank/DDBJ whole genome shotgun (WGS) entry which is preliminary data.</text>
</comment>
<dbReference type="EMBL" id="PVTE01000019">
    <property type="protein sequence ID" value="PRY33888.1"/>
    <property type="molecule type" value="Genomic_DNA"/>
</dbReference>
<evidence type="ECO:0000259" key="1">
    <source>
        <dbReference type="Pfam" id="PF14534"/>
    </source>
</evidence>
<accession>A0A2T0SKE7</accession>
<organism evidence="2 3">
    <name type="scientific">Spirosoma oryzae</name>
    <dbReference type="NCBI Taxonomy" id="1469603"/>
    <lineage>
        <taxon>Bacteria</taxon>
        <taxon>Pseudomonadati</taxon>
        <taxon>Bacteroidota</taxon>
        <taxon>Cytophagia</taxon>
        <taxon>Cytophagales</taxon>
        <taxon>Cytophagaceae</taxon>
        <taxon>Spirosoma</taxon>
    </lineage>
</organism>
<name>A0A2T0SKE7_9BACT</name>
<dbReference type="AlphaFoldDB" id="A0A2T0SKE7"/>
<dbReference type="Pfam" id="PF14534">
    <property type="entry name" value="DUF4440"/>
    <property type="match status" value="1"/>
</dbReference>
<gene>
    <name evidence="2" type="ORF">CLV58_11938</name>
</gene>
<reference evidence="2 3" key="1">
    <citation type="submission" date="2018-03" db="EMBL/GenBank/DDBJ databases">
        <title>Genomic Encyclopedia of Archaeal and Bacterial Type Strains, Phase II (KMG-II): from individual species to whole genera.</title>
        <authorList>
            <person name="Goeker M."/>
        </authorList>
    </citation>
    <scope>NUCLEOTIDE SEQUENCE [LARGE SCALE GENOMIC DNA]</scope>
    <source>
        <strain evidence="2 3">DSM 28354</strain>
    </source>
</reference>
<dbReference type="OrthoDB" id="979496at2"/>
<dbReference type="Proteomes" id="UP000238375">
    <property type="component" value="Unassembled WGS sequence"/>
</dbReference>
<dbReference type="Gene3D" id="3.10.450.50">
    <property type="match status" value="1"/>
</dbReference>